<proteinExistence type="predicted"/>
<feature type="domain" description="Non-structural protein NS1 flavivirus" evidence="3">
    <location>
        <begin position="1"/>
        <end position="89"/>
    </location>
</feature>
<dbReference type="InterPro" id="IPR001157">
    <property type="entry name" value="Flavi_NS1"/>
</dbReference>
<dbReference type="SMR" id="A0A060AAY5"/>
<evidence type="ECO:0000256" key="1">
    <source>
        <dbReference type="ARBA" id="ARBA00004613"/>
    </source>
</evidence>
<feature type="non-terminal residue" evidence="4">
    <location>
        <position position="90"/>
    </location>
</feature>
<evidence type="ECO:0000313" key="4">
    <source>
        <dbReference type="EMBL" id="AIA63976.1"/>
    </source>
</evidence>
<organism evidence="4">
    <name type="scientific">Dengue virus type 3</name>
    <name type="common">DENV-3</name>
    <dbReference type="NCBI Taxonomy" id="11069"/>
    <lineage>
        <taxon>Viruses</taxon>
        <taxon>Riboviria</taxon>
        <taxon>Orthornavirae</taxon>
        <taxon>Kitrinoviricota</taxon>
        <taxon>Flasuviricetes</taxon>
        <taxon>Amarillovirales</taxon>
        <taxon>Flaviviridae</taxon>
        <taxon>Orthoflavivirus</taxon>
        <taxon>Orthoflavivirus denguei</taxon>
        <taxon>Dengue virus</taxon>
    </lineage>
</organism>
<sequence>GVLESDMIIPKSLAVLISRHNCRPGYHTQTAGSWPLGKLEQDFNNREETTVVITENCGTRGPPVRTPTDSGKLIHEWSCRRCTLPPLQYM</sequence>
<reference evidence="4" key="1">
    <citation type="journal article" date="2015" name="J. Virol. Methods">
        <title>Rapid detection and differentiation of dengue virus serotypes by NS1 specific reverse transcription loop-mediated isothermal amplification (RT-LAMP) assay in patients presenting to a tertiary care hospital in Hyderabad, India.</title>
        <authorList>
            <person name="Neeraja M."/>
            <person name="Lakshmi V."/>
            <person name="Lavanya V."/>
            <person name="Priyanka E.N."/>
            <person name="Parida M.M."/>
            <person name="Dash P.K."/>
            <person name="Sharma S."/>
            <person name="Rao P.V."/>
            <person name="Reddy G."/>
        </authorList>
    </citation>
    <scope>NUCLEOTIDE SEQUENCE</scope>
    <source>
        <strain evidence="4">VL_1519_NIMS_HYD_India_2013_D3</strain>
    </source>
</reference>
<accession>A0A060AAY5</accession>
<name>A0A060AAY5_DENV3</name>
<feature type="non-terminal residue" evidence="4">
    <location>
        <position position="1"/>
    </location>
</feature>
<dbReference type="Pfam" id="PF00948">
    <property type="entry name" value="Flavi_NS1"/>
    <property type="match status" value="1"/>
</dbReference>
<comment type="subcellular location">
    <subcellularLocation>
        <location evidence="1">Secreted</location>
    </subcellularLocation>
</comment>
<dbReference type="EMBL" id="KJ584531">
    <property type="protein sequence ID" value="AIA63976.1"/>
    <property type="molecule type" value="Genomic_RNA"/>
</dbReference>
<keyword evidence="2" id="KW-0964">Secreted</keyword>
<evidence type="ECO:0000256" key="2">
    <source>
        <dbReference type="ARBA" id="ARBA00022525"/>
    </source>
</evidence>
<evidence type="ECO:0000259" key="3">
    <source>
        <dbReference type="Pfam" id="PF00948"/>
    </source>
</evidence>
<dbReference type="GO" id="GO:0005576">
    <property type="term" value="C:extracellular region"/>
    <property type="evidence" value="ECO:0007669"/>
    <property type="project" value="UniProtKB-SubCell"/>
</dbReference>
<protein>
    <submittedName>
        <fullName evidence="4">Non structural protein 1</fullName>
    </submittedName>
</protein>